<dbReference type="EMBL" id="AP022870">
    <property type="protein sequence ID" value="BCB78992.1"/>
    <property type="molecule type" value="Genomic_DNA"/>
</dbReference>
<accession>A0A6F8XYQ0</accession>
<dbReference type="Proteomes" id="UP000502508">
    <property type="component" value="Chromosome"/>
</dbReference>
<protein>
    <submittedName>
        <fullName evidence="2">Uncharacterized protein</fullName>
    </submittedName>
</protein>
<organism evidence="2 3">
    <name type="scientific">Phytohabitans flavus</name>
    <dbReference type="NCBI Taxonomy" id="1076124"/>
    <lineage>
        <taxon>Bacteria</taxon>
        <taxon>Bacillati</taxon>
        <taxon>Actinomycetota</taxon>
        <taxon>Actinomycetes</taxon>
        <taxon>Micromonosporales</taxon>
        <taxon>Micromonosporaceae</taxon>
    </lineage>
</organism>
<proteinExistence type="predicted"/>
<dbReference type="AlphaFoldDB" id="A0A6F8XYQ0"/>
<gene>
    <name evidence="2" type="ORF">Pflav_054020</name>
</gene>
<feature type="transmembrane region" description="Helical" evidence="1">
    <location>
        <begin position="24"/>
        <end position="46"/>
    </location>
</feature>
<sequence>METYESEPTRSVFQSISVQNCRDAFGASAAARSVAPAAVALAVIAARQRRVTSRYRMKIPGSA</sequence>
<name>A0A6F8XYQ0_9ACTN</name>
<keyword evidence="1" id="KW-1133">Transmembrane helix</keyword>
<evidence type="ECO:0000256" key="1">
    <source>
        <dbReference type="SAM" id="Phobius"/>
    </source>
</evidence>
<keyword evidence="1" id="KW-0472">Membrane</keyword>
<evidence type="ECO:0000313" key="2">
    <source>
        <dbReference type="EMBL" id="BCB78992.1"/>
    </source>
</evidence>
<dbReference type="KEGG" id="pfla:Pflav_054020"/>
<evidence type="ECO:0000313" key="3">
    <source>
        <dbReference type="Proteomes" id="UP000502508"/>
    </source>
</evidence>
<reference evidence="2 3" key="1">
    <citation type="submission" date="2020-03" db="EMBL/GenBank/DDBJ databases">
        <title>Whole genome shotgun sequence of Phytohabitans flavus NBRC 107702.</title>
        <authorList>
            <person name="Komaki H."/>
            <person name="Tamura T."/>
        </authorList>
    </citation>
    <scope>NUCLEOTIDE SEQUENCE [LARGE SCALE GENOMIC DNA]</scope>
    <source>
        <strain evidence="2 3">NBRC 107702</strain>
    </source>
</reference>
<keyword evidence="1" id="KW-0812">Transmembrane</keyword>
<reference evidence="2 3" key="2">
    <citation type="submission" date="2020-03" db="EMBL/GenBank/DDBJ databases">
        <authorList>
            <person name="Ichikawa N."/>
            <person name="Kimura A."/>
            <person name="Kitahashi Y."/>
            <person name="Uohara A."/>
        </authorList>
    </citation>
    <scope>NUCLEOTIDE SEQUENCE [LARGE SCALE GENOMIC DNA]</scope>
    <source>
        <strain evidence="2 3">NBRC 107702</strain>
    </source>
</reference>
<keyword evidence="3" id="KW-1185">Reference proteome</keyword>